<evidence type="ECO:0000259" key="1">
    <source>
        <dbReference type="Pfam" id="PF12172"/>
    </source>
</evidence>
<organism evidence="2 3">
    <name type="scientific">Candidatus Marsarchaeota G1 archaeon OSP_D</name>
    <dbReference type="NCBI Taxonomy" id="1978155"/>
    <lineage>
        <taxon>Archaea</taxon>
        <taxon>Candidatus Marsarchaeota</taxon>
        <taxon>Candidatus Marsarchaeota group 1</taxon>
    </lineage>
</organism>
<evidence type="ECO:0000313" key="2">
    <source>
        <dbReference type="EMBL" id="PSN83370.1"/>
    </source>
</evidence>
<dbReference type="PANTHER" id="PTHR34075">
    <property type="entry name" value="BLR3430 PROTEIN"/>
    <property type="match status" value="1"/>
</dbReference>
<dbReference type="SUPFAM" id="SSF50249">
    <property type="entry name" value="Nucleic acid-binding proteins"/>
    <property type="match status" value="1"/>
</dbReference>
<accession>A0A2R6AAD3</accession>
<dbReference type="Pfam" id="PF12172">
    <property type="entry name" value="zf-ChsH2"/>
    <property type="match status" value="1"/>
</dbReference>
<feature type="domain" description="ChsH2 rubredoxin-like zinc ribbon" evidence="1">
    <location>
        <begin position="24"/>
        <end position="43"/>
    </location>
</feature>
<dbReference type="Gene3D" id="6.10.30.10">
    <property type="match status" value="1"/>
</dbReference>
<dbReference type="AlphaFoldDB" id="A0A2R6AAD3"/>
<sequence length="119" mass="13636">MKLQEIKQIYQKSIDSNLLPFIECDACGHKFFYPRARCPRCFSNKLQVKNSAGVGSVFSYTKFNTKSGESVIYAIIELAEGVRMYSNVFAQRIYVGLRVKAIFKELKGKRVVYFEEEGA</sequence>
<reference evidence="2 3" key="1">
    <citation type="submission" date="2017-04" db="EMBL/GenBank/DDBJ databases">
        <title>Novel microbial lineages endemic to geothermal iron-oxide mats fill important gaps in the evolutionary history of Archaea.</title>
        <authorList>
            <person name="Jay Z.J."/>
            <person name="Beam J.P."/>
            <person name="Dlakic M."/>
            <person name="Rusch D.B."/>
            <person name="Kozubal M.A."/>
            <person name="Inskeep W.P."/>
        </authorList>
    </citation>
    <scope>NUCLEOTIDE SEQUENCE [LARGE SCALE GENOMIC DNA]</scope>
    <source>
        <strain evidence="2">OSP_D</strain>
    </source>
</reference>
<evidence type="ECO:0000313" key="3">
    <source>
        <dbReference type="Proteomes" id="UP000240880"/>
    </source>
</evidence>
<dbReference type="EMBL" id="NEXC01000026">
    <property type="protein sequence ID" value="PSN83370.1"/>
    <property type="molecule type" value="Genomic_DNA"/>
</dbReference>
<dbReference type="InterPro" id="IPR012340">
    <property type="entry name" value="NA-bd_OB-fold"/>
</dbReference>
<dbReference type="InterPro" id="IPR022002">
    <property type="entry name" value="ChsH2_Znr"/>
</dbReference>
<proteinExistence type="predicted"/>
<comment type="caution">
    <text evidence="2">The sequence shown here is derived from an EMBL/GenBank/DDBJ whole genome shotgun (WGS) entry which is preliminary data.</text>
</comment>
<dbReference type="InterPro" id="IPR052513">
    <property type="entry name" value="Thioester_dehydratase-like"/>
</dbReference>
<name>A0A2R6AAD3_9ARCH</name>
<dbReference type="Proteomes" id="UP000240880">
    <property type="component" value="Unassembled WGS sequence"/>
</dbReference>
<gene>
    <name evidence="2" type="ORF">B9Q01_04985</name>
</gene>
<protein>
    <recommendedName>
        <fullName evidence="1">ChsH2 rubredoxin-like zinc ribbon domain-containing protein</fullName>
    </recommendedName>
</protein>
<dbReference type="PANTHER" id="PTHR34075:SF5">
    <property type="entry name" value="BLR3430 PROTEIN"/>
    <property type="match status" value="1"/>
</dbReference>